<sequence length="231" mass="26262">MTPSTTATGLAWWQLLSTHSQRIPSDELFTVAFRKWYGYLFRRQYIEQRASENSKYDIYLEAEASGLPLPLISAPPPSLLHPIRHLKLLDWLPPASQLKRIERIYCAVQHGRGLDTLYRNCRGSSSPMLLLVEVLEINSIIGAYTSHPLEEHDHFFGDNQTFVFTLLPHLVQYKPLAHSSMNKIVVDKYLMCRKSLLSIGVDSKTSAAAIEMDEMLVTGRSSQSDIYDNPP</sequence>
<proteinExistence type="predicted"/>
<protein>
    <recommendedName>
        <fullName evidence="1">TLDc domain-containing protein</fullName>
    </recommendedName>
</protein>
<dbReference type="PROSITE" id="PS51886">
    <property type="entry name" value="TLDC"/>
    <property type="match status" value="1"/>
</dbReference>
<organism evidence="2 3">
    <name type="scientific">Thraustotheca clavata</name>
    <dbReference type="NCBI Taxonomy" id="74557"/>
    <lineage>
        <taxon>Eukaryota</taxon>
        <taxon>Sar</taxon>
        <taxon>Stramenopiles</taxon>
        <taxon>Oomycota</taxon>
        <taxon>Saprolegniomycetes</taxon>
        <taxon>Saprolegniales</taxon>
        <taxon>Achlyaceae</taxon>
        <taxon>Thraustotheca</taxon>
    </lineage>
</organism>
<accession>A0A1V9YE14</accession>
<gene>
    <name evidence="2" type="ORF">THRCLA_10898</name>
</gene>
<dbReference type="SMART" id="SM00584">
    <property type="entry name" value="TLDc"/>
    <property type="match status" value="1"/>
</dbReference>
<dbReference type="Pfam" id="PF07534">
    <property type="entry name" value="TLD"/>
    <property type="match status" value="1"/>
</dbReference>
<feature type="non-terminal residue" evidence="2">
    <location>
        <position position="231"/>
    </location>
</feature>
<name>A0A1V9YE14_9STRA</name>
<dbReference type="InterPro" id="IPR006571">
    <property type="entry name" value="TLDc_dom"/>
</dbReference>
<dbReference type="PANTHER" id="PTHR23354">
    <property type="entry name" value="NUCLEOLAR PROTEIN 7/ESTROGEN RECEPTOR COACTIVATOR-RELATED"/>
    <property type="match status" value="1"/>
</dbReference>
<feature type="domain" description="TLDc" evidence="1">
    <location>
        <begin position="78"/>
        <end position="231"/>
    </location>
</feature>
<dbReference type="STRING" id="74557.A0A1V9YE14"/>
<keyword evidence="3" id="KW-1185">Reference proteome</keyword>
<dbReference type="OrthoDB" id="26679at2759"/>
<dbReference type="Proteomes" id="UP000243217">
    <property type="component" value="Unassembled WGS sequence"/>
</dbReference>
<comment type="caution">
    <text evidence="2">The sequence shown here is derived from an EMBL/GenBank/DDBJ whole genome shotgun (WGS) entry which is preliminary data.</text>
</comment>
<reference evidence="2 3" key="1">
    <citation type="journal article" date="2014" name="Genome Biol. Evol.">
        <title>The secreted proteins of Achlya hypogyna and Thraustotheca clavata identify the ancestral oomycete secretome and reveal gene acquisitions by horizontal gene transfer.</title>
        <authorList>
            <person name="Misner I."/>
            <person name="Blouin N."/>
            <person name="Leonard G."/>
            <person name="Richards T.A."/>
            <person name="Lane C.E."/>
        </authorList>
    </citation>
    <scope>NUCLEOTIDE SEQUENCE [LARGE SCALE GENOMIC DNA]</scope>
    <source>
        <strain evidence="2 3">ATCC 34112</strain>
    </source>
</reference>
<dbReference type="EMBL" id="JNBS01004190">
    <property type="protein sequence ID" value="OQR83948.1"/>
    <property type="molecule type" value="Genomic_DNA"/>
</dbReference>
<evidence type="ECO:0000313" key="2">
    <source>
        <dbReference type="EMBL" id="OQR83948.1"/>
    </source>
</evidence>
<evidence type="ECO:0000259" key="1">
    <source>
        <dbReference type="PROSITE" id="PS51886"/>
    </source>
</evidence>
<dbReference type="AlphaFoldDB" id="A0A1V9YE14"/>
<evidence type="ECO:0000313" key="3">
    <source>
        <dbReference type="Proteomes" id="UP000243217"/>
    </source>
</evidence>